<keyword evidence="8 10" id="KW-0012">Acyltransferase</keyword>
<dbReference type="STRING" id="1348612.A0A397GG93"/>
<evidence type="ECO:0000256" key="2">
    <source>
        <dbReference type="ARBA" id="ARBA00022679"/>
    </source>
</evidence>
<comment type="subcellular location">
    <subcellularLocation>
        <location evidence="1">Membrane</location>
        <topology evidence="1">Multi-pass membrane protein</topology>
    </subcellularLocation>
</comment>
<feature type="transmembrane region" description="Helical" evidence="10">
    <location>
        <begin position="267"/>
        <end position="294"/>
    </location>
</feature>
<evidence type="ECO:0000256" key="10">
    <source>
        <dbReference type="RuleBase" id="RU079119"/>
    </source>
</evidence>
<comment type="domain">
    <text evidence="10">The DHHC domain is required for palmitoyltransferase activity.</text>
</comment>
<evidence type="ECO:0000256" key="6">
    <source>
        <dbReference type="ARBA" id="ARBA00023139"/>
    </source>
</evidence>
<name>A0A397GG93_9GLOM</name>
<feature type="transmembrane region" description="Helical" evidence="10">
    <location>
        <begin position="37"/>
        <end position="57"/>
    </location>
</feature>
<dbReference type="AlphaFoldDB" id="A0A397GG93"/>
<evidence type="ECO:0000256" key="8">
    <source>
        <dbReference type="ARBA" id="ARBA00023315"/>
    </source>
</evidence>
<evidence type="ECO:0000256" key="1">
    <source>
        <dbReference type="ARBA" id="ARBA00004141"/>
    </source>
</evidence>
<feature type="transmembrane region" description="Helical" evidence="10">
    <location>
        <begin position="111"/>
        <end position="132"/>
    </location>
</feature>
<evidence type="ECO:0000256" key="11">
    <source>
        <dbReference type="SAM" id="MobiDB-lite"/>
    </source>
</evidence>
<sequence length="452" mass="51966">MDPFVGIAIYLGIFSLLIFILLMGPSPRFRNGIIGKLNYLLTVALFKWLGITIRKVLGNRVSRMIDGIYSYCMEQKNPVLPLVFLTLMTGSVYTFFVAGWHYVPGPYVSKIHIYIIPLIIAFTYLSFIIACYSDPGRIAKENVVKACKMFEYDFLIFEPRKCRTCLFPKPARSKHCSLCKMCVAKSDHHCAWINNCVGLKNYRYFILFLYSIMQICFYGTYIILCIFCGIAKNMNLSSALVKNPKTGVKSKVSYHQMALLLIHHESFLGILGIFIVLVGIVISVFLGYQFYLIFSGFTSNESLKWSDVEELIMDEELWVYDRKIEPKSNDDNNKSRKKKNNNDNVNKKDISIEGKEKKLNNNNIRGIKTYWIKPNNLRNRQNNQNSNNEISERSDANNEHQQLLSSTTTTSSSSPSNEFRFGKQVKSISEVKNIYDKGKWKNLLEVLFPPSL</sequence>
<dbReference type="OrthoDB" id="9909019at2759"/>
<comment type="caution">
    <text evidence="13">The sequence shown here is derived from an EMBL/GenBank/DDBJ whole genome shotgun (WGS) entry which is preliminary data.</text>
</comment>
<dbReference type="Pfam" id="PF01529">
    <property type="entry name" value="DHHC"/>
    <property type="match status" value="1"/>
</dbReference>
<feature type="transmembrane region" description="Helical" evidence="10">
    <location>
        <begin position="7"/>
        <end position="25"/>
    </location>
</feature>
<dbReference type="EMBL" id="PQFF01000460">
    <property type="protein sequence ID" value="RHZ48834.1"/>
    <property type="molecule type" value="Genomic_DNA"/>
</dbReference>
<keyword evidence="2 10" id="KW-0808">Transferase</keyword>
<comment type="catalytic activity">
    <reaction evidence="9 10">
        <text>L-cysteinyl-[protein] + hexadecanoyl-CoA = S-hexadecanoyl-L-cysteinyl-[protein] + CoA</text>
        <dbReference type="Rhea" id="RHEA:36683"/>
        <dbReference type="Rhea" id="RHEA-COMP:10131"/>
        <dbReference type="Rhea" id="RHEA-COMP:11032"/>
        <dbReference type="ChEBI" id="CHEBI:29950"/>
        <dbReference type="ChEBI" id="CHEBI:57287"/>
        <dbReference type="ChEBI" id="CHEBI:57379"/>
        <dbReference type="ChEBI" id="CHEBI:74151"/>
        <dbReference type="EC" id="2.3.1.225"/>
    </reaction>
</comment>
<dbReference type="InterPro" id="IPR039859">
    <property type="entry name" value="PFA4/ZDH16/20/ERF2-like"/>
</dbReference>
<feature type="transmembrane region" description="Helical" evidence="10">
    <location>
        <begin position="78"/>
        <end position="99"/>
    </location>
</feature>
<evidence type="ECO:0000313" key="13">
    <source>
        <dbReference type="EMBL" id="RHZ48834.1"/>
    </source>
</evidence>
<dbReference type="PROSITE" id="PS50216">
    <property type="entry name" value="DHHC"/>
    <property type="match status" value="1"/>
</dbReference>
<keyword evidence="5 10" id="KW-0472">Membrane</keyword>
<evidence type="ECO:0000256" key="5">
    <source>
        <dbReference type="ARBA" id="ARBA00023136"/>
    </source>
</evidence>
<evidence type="ECO:0000313" key="14">
    <source>
        <dbReference type="Proteomes" id="UP000266861"/>
    </source>
</evidence>
<gene>
    <name evidence="13" type="ORF">Glove_541g22</name>
</gene>
<dbReference type="GO" id="GO:0006612">
    <property type="term" value="P:protein targeting to membrane"/>
    <property type="evidence" value="ECO:0007669"/>
    <property type="project" value="TreeGrafter"/>
</dbReference>
<feature type="domain" description="Palmitoyltransferase DHHC" evidence="12">
    <location>
        <begin position="158"/>
        <end position="305"/>
    </location>
</feature>
<dbReference type="GO" id="GO:0019706">
    <property type="term" value="F:protein-cysteine S-palmitoyltransferase activity"/>
    <property type="evidence" value="ECO:0007669"/>
    <property type="project" value="UniProtKB-EC"/>
</dbReference>
<accession>A0A397GG93</accession>
<evidence type="ECO:0000256" key="4">
    <source>
        <dbReference type="ARBA" id="ARBA00022989"/>
    </source>
</evidence>
<dbReference type="GO" id="GO:0016020">
    <property type="term" value="C:membrane"/>
    <property type="evidence" value="ECO:0007669"/>
    <property type="project" value="UniProtKB-SubCell"/>
</dbReference>
<dbReference type="GO" id="GO:0005783">
    <property type="term" value="C:endoplasmic reticulum"/>
    <property type="evidence" value="ECO:0007669"/>
    <property type="project" value="TreeGrafter"/>
</dbReference>
<feature type="compositionally biased region" description="Low complexity" evidence="11">
    <location>
        <begin position="375"/>
        <end position="388"/>
    </location>
</feature>
<dbReference type="PANTHER" id="PTHR22883">
    <property type="entry name" value="ZINC FINGER DHHC DOMAIN CONTAINING PROTEIN"/>
    <property type="match status" value="1"/>
</dbReference>
<reference evidence="13 14" key="1">
    <citation type="submission" date="2018-08" db="EMBL/GenBank/DDBJ databases">
        <title>Genome and evolution of the arbuscular mycorrhizal fungus Diversispora epigaea (formerly Glomus versiforme) and its bacterial endosymbionts.</title>
        <authorList>
            <person name="Sun X."/>
            <person name="Fei Z."/>
            <person name="Harrison M."/>
        </authorList>
    </citation>
    <scope>NUCLEOTIDE SEQUENCE [LARGE SCALE GENOMIC DNA]</scope>
    <source>
        <strain evidence="13 14">IT104</strain>
    </source>
</reference>
<evidence type="ECO:0000259" key="12">
    <source>
        <dbReference type="Pfam" id="PF01529"/>
    </source>
</evidence>
<proteinExistence type="inferred from homology"/>
<evidence type="ECO:0000256" key="7">
    <source>
        <dbReference type="ARBA" id="ARBA00023288"/>
    </source>
</evidence>
<evidence type="ECO:0000256" key="9">
    <source>
        <dbReference type="ARBA" id="ARBA00048048"/>
    </source>
</evidence>
<dbReference type="GO" id="GO:0005794">
    <property type="term" value="C:Golgi apparatus"/>
    <property type="evidence" value="ECO:0007669"/>
    <property type="project" value="TreeGrafter"/>
</dbReference>
<dbReference type="PANTHER" id="PTHR22883:SF488">
    <property type="entry name" value="PALMITOYLTRANSFERASE"/>
    <property type="match status" value="1"/>
</dbReference>
<feature type="transmembrane region" description="Helical" evidence="10">
    <location>
        <begin position="207"/>
        <end position="232"/>
    </location>
</feature>
<organism evidence="13 14">
    <name type="scientific">Diversispora epigaea</name>
    <dbReference type="NCBI Taxonomy" id="1348612"/>
    <lineage>
        <taxon>Eukaryota</taxon>
        <taxon>Fungi</taxon>
        <taxon>Fungi incertae sedis</taxon>
        <taxon>Mucoromycota</taxon>
        <taxon>Glomeromycotina</taxon>
        <taxon>Glomeromycetes</taxon>
        <taxon>Diversisporales</taxon>
        <taxon>Diversisporaceae</taxon>
        <taxon>Diversispora</taxon>
    </lineage>
</organism>
<dbReference type="InterPro" id="IPR001594">
    <property type="entry name" value="Palmitoyltrfase_DHHC"/>
</dbReference>
<dbReference type="EC" id="2.3.1.225" evidence="10"/>
<evidence type="ECO:0000256" key="3">
    <source>
        <dbReference type="ARBA" id="ARBA00022692"/>
    </source>
</evidence>
<keyword evidence="4 10" id="KW-1133">Transmembrane helix</keyword>
<feature type="region of interest" description="Disordered" evidence="11">
    <location>
        <begin position="375"/>
        <end position="419"/>
    </location>
</feature>
<feature type="region of interest" description="Disordered" evidence="11">
    <location>
        <begin position="328"/>
        <end position="352"/>
    </location>
</feature>
<keyword evidence="7" id="KW-0449">Lipoprotein</keyword>
<keyword evidence="3 10" id="KW-0812">Transmembrane</keyword>
<keyword evidence="14" id="KW-1185">Reference proteome</keyword>
<keyword evidence="6" id="KW-0564">Palmitate</keyword>
<protein>
    <recommendedName>
        <fullName evidence="10">Palmitoyltransferase</fullName>
        <ecNumber evidence="10">2.3.1.225</ecNumber>
    </recommendedName>
</protein>
<feature type="compositionally biased region" description="Low complexity" evidence="11">
    <location>
        <begin position="405"/>
        <end position="416"/>
    </location>
</feature>
<comment type="similarity">
    <text evidence="10">Belongs to the DHHC palmitoyltransferase family.</text>
</comment>
<dbReference type="Proteomes" id="UP000266861">
    <property type="component" value="Unassembled WGS sequence"/>
</dbReference>